<evidence type="ECO:0000313" key="1">
    <source>
        <dbReference type="EMBL" id="CAK7905486.1"/>
    </source>
</evidence>
<organism evidence="1 2">
    <name type="scientific">Peronospora matthiolae</name>
    <dbReference type="NCBI Taxonomy" id="2874970"/>
    <lineage>
        <taxon>Eukaryota</taxon>
        <taxon>Sar</taxon>
        <taxon>Stramenopiles</taxon>
        <taxon>Oomycota</taxon>
        <taxon>Peronosporomycetes</taxon>
        <taxon>Peronosporales</taxon>
        <taxon>Peronosporaceae</taxon>
        <taxon>Peronospora</taxon>
    </lineage>
</organism>
<comment type="caution">
    <text evidence="1">The sequence shown here is derived from an EMBL/GenBank/DDBJ whole genome shotgun (WGS) entry which is preliminary data.</text>
</comment>
<proteinExistence type="predicted"/>
<dbReference type="AlphaFoldDB" id="A0AAV1T9Z2"/>
<accession>A0AAV1T9Z2</accession>
<dbReference type="EMBL" id="CAKLBY020000029">
    <property type="protein sequence ID" value="CAK7905486.1"/>
    <property type="molecule type" value="Genomic_DNA"/>
</dbReference>
<evidence type="ECO:0000313" key="2">
    <source>
        <dbReference type="Proteomes" id="UP001162060"/>
    </source>
</evidence>
<sequence length="34" mass="4097">MFGIVFDDDVDTDNNDDEFETFEQWSIDRAKLIR</sequence>
<gene>
    <name evidence="1" type="ORF">PM001_LOCUS3118</name>
</gene>
<dbReference type="Proteomes" id="UP001162060">
    <property type="component" value="Unassembled WGS sequence"/>
</dbReference>
<protein>
    <submittedName>
        <fullName evidence="1">Uncharacterized protein</fullName>
    </submittedName>
</protein>
<reference evidence="1" key="1">
    <citation type="submission" date="2024-01" db="EMBL/GenBank/DDBJ databases">
        <authorList>
            <person name="Webb A."/>
        </authorList>
    </citation>
    <scope>NUCLEOTIDE SEQUENCE</scope>
    <source>
        <strain evidence="1">Pm1</strain>
    </source>
</reference>
<name>A0AAV1T9Z2_9STRA</name>